<comment type="caution">
    <text evidence="3">The sequence shown here is derived from an EMBL/GenBank/DDBJ whole genome shotgun (WGS) entry which is preliminary data.</text>
</comment>
<dbReference type="Gene3D" id="6.10.30.10">
    <property type="match status" value="1"/>
</dbReference>
<dbReference type="InterPro" id="IPR022002">
    <property type="entry name" value="ChsH2_Znr"/>
</dbReference>
<dbReference type="InterPro" id="IPR002878">
    <property type="entry name" value="ChsH2_C"/>
</dbReference>
<dbReference type="Pfam" id="PF01796">
    <property type="entry name" value="OB_ChsH2_C"/>
    <property type="match status" value="1"/>
</dbReference>
<proteinExistence type="predicted"/>
<dbReference type="Pfam" id="PF12172">
    <property type="entry name" value="zf-ChsH2"/>
    <property type="match status" value="1"/>
</dbReference>
<dbReference type="PANTHER" id="PTHR34075:SF5">
    <property type="entry name" value="BLR3430 PROTEIN"/>
    <property type="match status" value="1"/>
</dbReference>
<name>A0A7V4UDN3_CALAY</name>
<gene>
    <name evidence="3" type="ORF">ENK44_08380</name>
</gene>
<dbReference type="EMBL" id="DRQG01000079">
    <property type="protein sequence ID" value="HGY55702.1"/>
    <property type="molecule type" value="Genomic_DNA"/>
</dbReference>
<evidence type="ECO:0000259" key="2">
    <source>
        <dbReference type="Pfam" id="PF12172"/>
    </source>
</evidence>
<evidence type="ECO:0000259" key="1">
    <source>
        <dbReference type="Pfam" id="PF01796"/>
    </source>
</evidence>
<feature type="domain" description="ChsH2 C-terminal OB-fold" evidence="1">
    <location>
        <begin position="46"/>
        <end position="109"/>
    </location>
</feature>
<dbReference type="AlphaFoldDB" id="A0A7V4UDN3"/>
<evidence type="ECO:0000313" key="3">
    <source>
        <dbReference type="EMBL" id="HGY55702.1"/>
    </source>
</evidence>
<dbReference type="Proteomes" id="UP000885779">
    <property type="component" value="Unassembled WGS sequence"/>
</dbReference>
<sequence>MSVPSYWREMPQRYRLEAARCLNCGKISFPPRKICPSCKERSFETVQLEREGKLLTFTIIRVAPSVFTDQVPYAIGIVELKQNVRILCQIVDCRLDEIKSGMPVSIEFRRVSEDGEAGVIHYGYKAVPKDH</sequence>
<organism evidence="3">
    <name type="scientific">Caldithrix abyssi</name>
    <dbReference type="NCBI Taxonomy" id="187145"/>
    <lineage>
        <taxon>Bacteria</taxon>
        <taxon>Pseudomonadati</taxon>
        <taxon>Calditrichota</taxon>
        <taxon>Calditrichia</taxon>
        <taxon>Calditrichales</taxon>
        <taxon>Calditrichaceae</taxon>
        <taxon>Caldithrix</taxon>
    </lineage>
</organism>
<accession>A0A7V4UDN3</accession>
<protein>
    <submittedName>
        <fullName evidence="3">Zn-ribbon domain-containing OB-fold protein</fullName>
    </submittedName>
</protein>
<reference evidence="3" key="1">
    <citation type="journal article" date="2020" name="mSystems">
        <title>Genome- and Community-Level Interaction Insights into Carbon Utilization and Element Cycling Functions of Hydrothermarchaeota in Hydrothermal Sediment.</title>
        <authorList>
            <person name="Zhou Z."/>
            <person name="Liu Y."/>
            <person name="Xu W."/>
            <person name="Pan J."/>
            <person name="Luo Z.H."/>
            <person name="Li M."/>
        </authorList>
    </citation>
    <scope>NUCLEOTIDE SEQUENCE [LARGE SCALE GENOMIC DNA]</scope>
    <source>
        <strain evidence="3">HyVt-577</strain>
    </source>
</reference>
<dbReference type="InterPro" id="IPR052513">
    <property type="entry name" value="Thioester_dehydratase-like"/>
</dbReference>
<dbReference type="SUPFAM" id="SSF50249">
    <property type="entry name" value="Nucleic acid-binding proteins"/>
    <property type="match status" value="1"/>
</dbReference>
<dbReference type="PANTHER" id="PTHR34075">
    <property type="entry name" value="BLR3430 PROTEIN"/>
    <property type="match status" value="1"/>
</dbReference>
<dbReference type="InterPro" id="IPR012340">
    <property type="entry name" value="NA-bd_OB-fold"/>
</dbReference>
<feature type="domain" description="ChsH2 rubredoxin-like zinc ribbon" evidence="2">
    <location>
        <begin position="8"/>
        <end position="44"/>
    </location>
</feature>